<dbReference type="RefSeq" id="WP_369328589.1">
    <property type="nucleotide sequence ID" value="NZ_JAULBC010000002.1"/>
</dbReference>
<dbReference type="InterPro" id="IPR049560">
    <property type="entry name" value="MeTrfase_RsmB-F_NOP2_cat"/>
</dbReference>
<dbReference type="PRINTS" id="PR02008">
    <property type="entry name" value="RCMTFAMILY"/>
</dbReference>
<dbReference type="Gene3D" id="3.30.70.1170">
    <property type="entry name" value="Sun protein, domain 3"/>
    <property type="match status" value="1"/>
</dbReference>
<protein>
    <submittedName>
        <fullName evidence="8">RNA methyltransferase</fullName>
    </submittedName>
</protein>
<dbReference type="Pfam" id="PF13636">
    <property type="entry name" value="Methyltranf_PUA"/>
    <property type="match status" value="1"/>
</dbReference>
<comment type="caution">
    <text evidence="8">The sequence shown here is derived from an EMBL/GenBank/DDBJ whole genome shotgun (WGS) entry which is preliminary data.</text>
</comment>
<organism evidence="8 9">
    <name type="scientific">Danxiaibacter flavus</name>
    <dbReference type="NCBI Taxonomy" id="3049108"/>
    <lineage>
        <taxon>Bacteria</taxon>
        <taxon>Pseudomonadati</taxon>
        <taxon>Bacteroidota</taxon>
        <taxon>Chitinophagia</taxon>
        <taxon>Chitinophagales</taxon>
        <taxon>Chitinophagaceae</taxon>
        <taxon>Danxiaibacter</taxon>
    </lineage>
</organism>
<dbReference type="Pfam" id="PF01189">
    <property type="entry name" value="Methyltr_RsmB-F"/>
    <property type="match status" value="1"/>
</dbReference>
<dbReference type="Proteomes" id="UP001560573">
    <property type="component" value="Unassembled WGS sequence"/>
</dbReference>
<comment type="similarity">
    <text evidence="6">Belongs to the class I-like SAM-binding methyltransferase superfamily. RsmB/NOP family.</text>
</comment>
<keyword evidence="1" id="KW-0963">Cytoplasm</keyword>
<keyword evidence="5 6" id="KW-0694">RNA-binding</keyword>
<evidence type="ECO:0000256" key="1">
    <source>
        <dbReference type="ARBA" id="ARBA00022490"/>
    </source>
</evidence>
<keyword evidence="3 6" id="KW-0808">Transferase</keyword>
<dbReference type="InterPro" id="IPR023267">
    <property type="entry name" value="RCMT"/>
</dbReference>
<keyword evidence="4 6" id="KW-0949">S-adenosyl-L-methionine</keyword>
<evidence type="ECO:0000256" key="2">
    <source>
        <dbReference type="ARBA" id="ARBA00022603"/>
    </source>
</evidence>
<name>A0ABV3ZC78_9BACT</name>
<evidence type="ECO:0000313" key="9">
    <source>
        <dbReference type="Proteomes" id="UP001560573"/>
    </source>
</evidence>
<gene>
    <name evidence="8" type="ORF">QTN47_06745</name>
</gene>
<dbReference type="InterPro" id="IPR027391">
    <property type="entry name" value="Nol1_Nop2_Fmu_2"/>
</dbReference>
<feature type="binding site" evidence="6">
    <location>
        <begin position="125"/>
        <end position="131"/>
    </location>
    <ligand>
        <name>S-adenosyl-L-methionine</name>
        <dbReference type="ChEBI" id="CHEBI:59789"/>
    </ligand>
</feature>
<dbReference type="EMBL" id="JAULBC010000002">
    <property type="protein sequence ID" value="MEX6687185.1"/>
    <property type="molecule type" value="Genomic_DNA"/>
</dbReference>
<feature type="active site" description="Nucleophile" evidence="6">
    <location>
        <position position="245"/>
    </location>
</feature>
<sequence>MLQKQLNLPPSFIASLEGLPGFDKEAFIEVHESGRQVTSIRFNPRKKHNADQLDAEKSELQTKISQQIPWCPYGYYLEERPSFTLDPYLHAGLYYVQEASSMFLWYVLQHTVGSATAELKVLDLCAAPGGKSTLLASYFTDGLLVSNEVIKSRASILVENISKWGCSNAVVTNNDPKDFHRLPGYFDVIVVDAPCSGSGLFRRDTAAIEEWSENNVMLCSQRQQRILADVMPALKENGVFIYSTCSYSKEEDEEILDWLCETFDVTSVQIPVPPQWNIVEVQSPGHKAFGYRFYPDKVDGEGLFMSAFVKKGDEDVFSQRKPQLTSIAKAEHAIVQEWLNHNESLFCCKQGENIIAVPAIYQQDVALLQKHLYLRKAGVTVGAVKGKDLVPHHELALSLLLKDRFEKADLELADALQYLRKADFSLNGSSLKGWVLASYKDANLGWMKVLPNRINNYYPTEWRILKA</sequence>
<evidence type="ECO:0000256" key="4">
    <source>
        <dbReference type="ARBA" id="ARBA00022691"/>
    </source>
</evidence>
<dbReference type="PROSITE" id="PS51686">
    <property type="entry name" value="SAM_MT_RSMB_NOP"/>
    <property type="match status" value="1"/>
</dbReference>
<keyword evidence="9" id="KW-1185">Reference proteome</keyword>
<evidence type="ECO:0000256" key="6">
    <source>
        <dbReference type="PROSITE-ProRule" id="PRU01023"/>
    </source>
</evidence>
<proteinExistence type="inferred from homology"/>
<dbReference type="GO" id="GO:0032259">
    <property type="term" value="P:methylation"/>
    <property type="evidence" value="ECO:0007669"/>
    <property type="project" value="UniProtKB-KW"/>
</dbReference>
<evidence type="ECO:0000259" key="7">
    <source>
        <dbReference type="PROSITE" id="PS51686"/>
    </source>
</evidence>
<feature type="domain" description="SAM-dependent MTase RsmB/NOP-type" evidence="7">
    <location>
        <begin position="28"/>
        <end position="311"/>
    </location>
</feature>
<dbReference type="InterPro" id="IPR001678">
    <property type="entry name" value="MeTrfase_RsmB-F_NOP2_dom"/>
</dbReference>
<feature type="binding site" evidence="6">
    <location>
        <position position="175"/>
    </location>
    <ligand>
        <name>S-adenosyl-L-methionine</name>
        <dbReference type="ChEBI" id="CHEBI:59789"/>
    </ligand>
</feature>
<dbReference type="PANTHER" id="PTHR22807:SF30">
    <property type="entry name" value="28S RRNA (CYTOSINE(4447)-C(5))-METHYLTRANSFERASE-RELATED"/>
    <property type="match status" value="1"/>
</dbReference>
<dbReference type="GO" id="GO:0008168">
    <property type="term" value="F:methyltransferase activity"/>
    <property type="evidence" value="ECO:0007669"/>
    <property type="project" value="UniProtKB-KW"/>
</dbReference>
<reference evidence="8 9" key="1">
    <citation type="submission" date="2023-07" db="EMBL/GenBank/DDBJ databases">
        <authorList>
            <person name="Lian W.-H."/>
        </authorList>
    </citation>
    <scope>NUCLEOTIDE SEQUENCE [LARGE SCALE GENOMIC DNA]</scope>
    <source>
        <strain evidence="8 9">SYSU DXS3180</strain>
    </source>
</reference>
<dbReference type="CDD" id="cd02440">
    <property type="entry name" value="AdoMet_MTases"/>
    <property type="match status" value="1"/>
</dbReference>
<dbReference type="PANTHER" id="PTHR22807">
    <property type="entry name" value="NOP2 YEAST -RELATED NOL1/NOP2/FMU SUN DOMAIN-CONTAINING"/>
    <property type="match status" value="1"/>
</dbReference>
<dbReference type="Gene3D" id="2.30.130.60">
    <property type="match status" value="1"/>
</dbReference>
<feature type="binding site" evidence="6">
    <location>
        <position position="192"/>
    </location>
    <ligand>
        <name>S-adenosyl-L-methionine</name>
        <dbReference type="ChEBI" id="CHEBI:59789"/>
    </ligand>
</feature>
<keyword evidence="2 6" id="KW-0489">Methyltransferase</keyword>
<evidence type="ECO:0000256" key="3">
    <source>
        <dbReference type="ARBA" id="ARBA00022679"/>
    </source>
</evidence>
<dbReference type="SUPFAM" id="SSF53335">
    <property type="entry name" value="S-adenosyl-L-methionine-dependent methyltransferases"/>
    <property type="match status" value="1"/>
</dbReference>
<evidence type="ECO:0000313" key="8">
    <source>
        <dbReference type="EMBL" id="MEX6687185.1"/>
    </source>
</evidence>
<dbReference type="Gene3D" id="3.40.50.150">
    <property type="entry name" value="Vaccinia Virus protein VP39"/>
    <property type="match status" value="1"/>
</dbReference>
<dbReference type="InterPro" id="IPR031341">
    <property type="entry name" value="Methyltr_RsmF_N"/>
</dbReference>
<dbReference type="InterPro" id="IPR029063">
    <property type="entry name" value="SAM-dependent_MTases_sf"/>
</dbReference>
<dbReference type="Pfam" id="PF17125">
    <property type="entry name" value="Methyltr_RsmF_N"/>
    <property type="match status" value="1"/>
</dbReference>
<evidence type="ECO:0000256" key="5">
    <source>
        <dbReference type="ARBA" id="ARBA00022884"/>
    </source>
</evidence>
<accession>A0ABV3ZC78</accession>
<feature type="binding site" evidence="6">
    <location>
        <position position="148"/>
    </location>
    <ligand>
        <name>S-adenosyl-L-methionine</name>
        <dbReference type="ChEBI" id="CHEBI:59789"/>
    </ligand>
</feature>